<dbReference type="STRING" id="177439.DP1249"/>
<proteinExistence type="predicted"/>
<feature type="transmembrane region" description="Helical" evidence="5">
    <location>
        <begin position="127"/>
        <end position="144"/>
    </location>
</feature>
<evidence type="ECO:0000259" key="6">
    <source>
        <dbReference type="Pfam" id="PF00892"/>
    </source>
</evidence>
<dbReference type="KEGG" id="dps:DP1249"/>
<evidence type="ECO:0000256" key="2">
    <source>
        <dbReference type="ARBA" id="ARBA00022692"/>
    </source>
</evidence>
<dbReference type="EMBL" id="CR522870">
    <property type="protein sequence ID" value="CAG35978.1"/>
    <property type="molecule type" value="Genomic_DNA"/>
</dbReference>
<feature type="transmembrane region" description="Helical" evidence="5">
    <location>
        <begin position="244"/>
        <end position="262"/>
    </location>
</feature>
<dbReference type="InterPro" id="IPR037185">
    <property type="entry name" value="EmrE-like"/>
</dbReference>
<feature type="domain" description="EamA" evidence="6">
    <location>
        <begin position="12"/>
        <end position="144"/>
    </location>
</feature>
<reference evidence="8" key="1">
    <citation type="journal article" date="2004" name="Environ. Microbiol.">
        <title>The genome of Desulfotalea psychrophila, a sulfate-reducing bacterium from permanently cold Arctic sediments.</title>
        <authorList>
            <person name="Rabus R."/>
            <person name="Ruepp A."/>
            <person name="Frickey T."/>
            <person name="Rattei T."/>
            <person name="Fartmann B."/>
            <person name="Stark M."/>
            <person name="Bauer M."/>
            <person name="Zibat A."/>
            <person name="Lombardot T."/>
            <person name="Becker I."/>
            <person name="Amann J."/>
            <person name="Gellner K."/>
            <person name="Teeling H."/>
            <person name="Leuschner W.D."/>
            <person name="Gloeckner F.-O."/>
            <person name="Lupas A.N."/>
            <person name="Amann R."/>
            <person name="Klenk H.-P."/>
        </authorList>
    </citation>
    <scope>NUCLEOTIDE SEQUENCE [LARGE SCALE GENOMIC DNA]</scope>
    <source>
        <strain evidence="8">DSM 12343 / LSv54</strain>
    </source>
</reference>
<dbReference type="Pfam" id="PF00892">
    <property type="entry name" value="EamA"/>
    <property type="match status" value="2"/>
</dbReference>
<keyword evidence="3 5" id="KW-1133">Transmembrane helix</keyword>
<feature type="transmembrane region" description="Helical" evidence="5">
    <location>
        <begin position="46"/>
        <end position="64"/>
    </location>
</feature>
<dbReference type="eggNOG" id="COG0697">
    <property type="taxonomic scope" value="Bacteria"/>
</dbReference>
<dbReference type="InterPro" id="IPR000620">
    <property type="entry name" value="EamA_dom"/>
</dbReference>
<feature type="transmembrane region" description="Helical" evidence="5">
    <location>
        <begin position="100"/>
        <end position="120"/>
    </location>
</feature>
<feature type="transmembrane region" description="Helical" evidence="5">
    <location>
        <begin position="213"/>
        <end position="237"/>
    </location>
</feature>
<accession>Q6ANU6</accession>
<evidence type="ECO:0000256" key="1">
    <source>
        <dbReference type="ARBA" id="ARBA00004141"/>
    </source>
</evidence>
<dbReference type="AlphaFoldDB" id="Q6ANU6"/>
<sequence length="289" mass="31988">MMGRVLGTKKLLGWLAVFCSTFFFYFATVVIRLAEGEVDIDVSYFAFFRFILGFIVVSIIMLISRQPVRPRRYHFLLGRMLANTAAVYCFYKAASLGSVAEANILNMTYPLFVACASWFLFKSQRDWVVAALVALAFVGVWLVLNPGGDFSVNGQSIWGLASGMLAAAAIIYLNLCRIDHDSNTILFVLFGLGSIVMYTFFHNYIFWPNGKEFYYLMLCGAPGVIGQYLITFGFRFVTAVEGSVISSSRIMLAALLGPIIIGEPSLALLGWCGGFCIFVANVGLAMRKK</sequence>
<dbReference type="SUPFAM" id="SSF103481">
    <property type="entry name" value="Multidrug resistance efflux transporter EmrE"/>
    <property type="match status" value="2"/>
</dbReference>
<comment type="subcellular location">
    <subcellularLocation>
        <location evidence="1">Membrane</location>
        <topology evidence="1">Multi-pass membrane protein</topology>
    </subcellularLocation>
</comment>
<feature type="transmembrane region" description="Helical" evidence="5">
    <location>
        <begin position="156"/>
        <end position="173"/>
    </location>
</feature>
<feature type="transmembrane region" description="Helical" evidence="5">
    <location>
        <begin position="268"/>
        <end position="286"/>
    </location>
</feature>
<dbReference type="PANTHER" id="PTHR22911">
    <property type="entry name" value="ACYL-MALONYL CONDENSING ENZYME-RELATED"/>
    <property type="match status" value="1"/>
</dbReference>
<feature type="transmembrane region" description="Helical" evidence="5">
    <location>
        <begin position="12"/>
        <end position="34"/>
    </location>
</feature>
<dbReference type="HOGENOM" id="CLU_032828_0_2_7"/>
<evidence type="ECO:0000256" key="4">
    <source>
        <dbReference type="ARBA" id="ARBA00023136"/>
    </source>
</evidence>
<feature type="domain" description="EamA" evidence="6">
    <location>
        <begin position="157"/>
        <end position="281"/>
    </location>
</feature>
<evidence type="ECO:0000256" key="5">
    <source>
        <dbReference type="SAM" id="Phobius"/>
    </source>
</evidence>
<gene>
    <name evidence="7" type="ordered locus">DP1249</name>
</gene>
<keyword evidence="4 5" id="KW-0472">Membrane</keyword>
<keyword evidence="8" id="KW-1185">Reference proteome</keyword>
<evidence type="ECO:0000256" key="3">
    <source>
        <dbReference type="ARBA" id="ARBA00022989"/>
    </source>
</evidence>
<feature type="transmembrane region" description="Helical" evidence="5">
    <location>
        <begin position="76"/>
        <end position="94"/>
    </location>
</feature>
<dbReference type="PANTHER" id="PTHR22911:SF6">
    <property type="entry name" value="SOLUTE CARRIER FAMILY 35 MEMBER G1"/>
    <property type="match status" value="1"/>
</dbReference>
<feature type="transmembrane region" description="Helical" evidence="5">
    <location>
        <begin position="185"/>
        <end position="207"/>
    </location>
</feature>
<organism evidence="7 8">
    <name type="scientific">Desulfotalea psychrophila (strain LSv54 / DSM 12343)</name>
    <dbReference type="NCBI Taxonomy" id="177439"/>
    <lineage>
        <taxon>Bacteria</taxon>
        <taxon>Pseudomonadati</taxon>
        <taxon>Thermodesulfobacteriota</taxon>
        <taxon>Desulfobulbia</taxon>
        <taxon>Desulfobulbales</taxon>
        <taxon>Desulfocapsaceae</taxon>
        <taxon>Desulfotalea</taxon>
    </lineage>
</organism>
<dbReference type="Proteomes" id="UP000000602">
    <property type="component" value="Chromosome"/>
</dbReference>
<evidence type="ECO:0000313" key="7">
    <source>
        <dbReference type="EMBL" id="CAG35978.1"/>
    </source>
</evidence>
<name>Q6ANU6_DESPS</name>
<protein>
    <submittedName>
        <fullName evidence="7">Hypothetical membrane protein</fullName>
    </submittedName>
</protein>
<dbReference type="GO" id="GO:0016020">
    <property type="term" value="C:membrane"/>
    <property type="evidence" value="ECO:0007669"/>
    <property type="project" value="UniProtKB-SubCell"/>
</dbReference>
<evidence type="ECO:0000313" key="8">
    <source>
        <dbReference type="Proteomes" id="UP000000602"/>
    </source>
</evidence>
<keyword evidence="2 5" id="KW-0812">Transmembrane</keyword>